<dbReference type="OrthoDB" id="3596006at2759"/>
<name>A0A3E2H645_SCYLI</name>
<feature type="transmembrane region" description="Helical" evidence="1">
    <location>
        <begin position="119"/>
        <end position="144"/>
    </location>
</feature>
<reference evidence="2 3" key="1">
    <citation type="submission" date="2018-05" db="EMBL/GenBank/DDBJ databases">
        <title>Draft genome sequence of Scytalidium lignicola DSM 105466, a ubiquitous saprotrophic fungus.</title>
        <authorList>
            <person name="Buettner E."/>
            <person name="Gebauer A.M."/>
            <person name="Hofrichter M."/>
            <person name="Liers C."/>
            <person name="Kellner H."/>
        </authorList>
    </citation>
    <scope>NUCLEOTIDE SEQUENCE [LARGE SCALE GENOMIC DNA]</scope>
    <source>
        <strain evidence="2 3">DSM 105466</strain>
    </source>
</reference>
<keyword evidence="1" id="KW-0812">Transmembrane</keyword>
<dbReference type="EMBL" id="NCSJ02000148">
    <property type="protein sequence ID" value="RFU28849.1"/>
    <property type="molecule type" value="Genomic_DNA"/>
</dbReference>
<feature type="non-terminal residue" evidence="2">
    <location>
        <position position="227"/>
    </location>
</feature>
<keyword evidence="3" id="KW-1185">Reference proteome</keyword>
<proteinExistence type="predicted"/>
<keyword evidence="1" id="KW-0472">Membrane</keyword>
<evidence type="ECO:0000313" key="2">
    <source>
        <dbReference type="EMBL" id="RFU28849.1"/>
    </source>
</evidence>
<feature type="non-terminal residue" evidence="2">
    <location>
        <position position="1"/>
    </location>
</feature>
<feature type="transmembrane region" description="Helical" evidence="1">
    <location>
        <begin position="86"/>
        <end position="107"/>
    </location>
</feature>
<dbReference type="OMA" id="DYLDQQD"/>
<accession>A0A3E2H645</accession>
<keyword evidence="1" id="KW-1133">Transmembrane helix</keyword>
<comment type="caution">
    <text evidence="2">The sequence shown here is derived from an EMBL/GenBank/DDBJ whole genome shotgun (WGS) entry which is preliminary data.</text>
</comment>
<feature type="transmembrane region" description="Helical" evidence="1">
    <location>
        <begin position="179"/>
        <end position="200"/>
    </location>
</feature>
<evidence type="ECO:0000313" key="3">
    <source>
        <dbReference type="Proteomes" id="UP000258309"/>
    </source>
</evidence>
<organism evidence="2 3">
    <name type="scientific">Scytalidium lignicola</name>
    <name type="common">Hyphomycete</name>
    <dbReference type="NCBI Taxonomy" id="5539"/>
    <lineage>
        <taxon>Eukaryota</taxon>
        <taxon>Fungi</taxon>
        <taxon>Dikarya</taxon>
        <taxon>Ascomycota</taxon>
        <taxon>Pezizomycotina</taxon>
        <taxon>Leotiomycetes</taxon>
        <taxon>Leotiomycetes incertae sedis</taxon>
        <taxon>Scytalidium</taxon>
    </lineage>
</organism>
<gene>
    <name evidence="2" type="ORF">B7463_g7492</name>
</gene>
<dbReference type="AlphaFoldDB" id="A0A3E2H645"/>
<evidence type="ECO:0000256" key="1">
    <source>
        <dbReference type="SAM" id="Phobius"/>
    </source>
</evidence>
<sequence>MAVIWGLDLHDMQWSKFKGSYMFNNVYHLRRAKMIVYQIAMTCCVISESVGTAALTNYVDQQNDVSSLSGGRATVHNDDFIGMASYNIFVGIAVATIFGSGFFFDLFWPERHESKSVRLAWKICSLVVSIMALASVLGLTVIVASHTTFITGVSTTEAKQLRASIPFPPFKYRKNAKCVTSAVILWPGVIASFASTYIMWKSHIHDDQFGPFSDQHKETSKEGEART</sequence>
<protein>
    <submittedName>
        <fullName evidence="2">Uncharacterized protein</fullName>
    </submittedName>
</protein>
<dbReference type="Proteomes" id="UP000258309">
    <property type="component" value="Unassembled WGS sequence"/>
</dbReference>